<dbReference type="Pfam" id="PF00625">
    <property type="entry name" value="Guanylate_kin"/>
    <property type="match status" value="1"/>
</dbReference>
<evidence type="ECO:0000259" key="3">
    <source>
        <dbReference type="PROSITE" id="PS50052"/>
    </source>
</evidence>
<dbReference type="Pfam" id="PF00595">
    <property type="entry name" value="PDZ"/>
    <property type="match status" value="1"/>
</dbReference>
<dbReference type="InParanoid" id="A0A673WKY0"/>
<evidence type="ECO:0000256" key="1">
    <source>
        <dbReference type="ARBA" id="ARBA00007014"/>
    </source>
</evidence>
<organism evidence="6 7">
    <name type="scientific">Salmo trutta</name>
    <name type="common">Brown trout</name>
    <dbReference type="NCBI Taxonomy" id="8032"/>
    <lineage>
        <taxon>Eukaryota</taxon>
        <taxon>Metazoa</taxon>
        <taxon>Chordata</taxon>
        <taxon>Craniata</taxon>
        <taxon>Vertebrata</taxon>
        <taxon>Euteleostomi</taxon>
        <taxon>Actinopterygii</taxon>
        <taxon>Neopterygii</taxon>
        <taxon>Teleostei</taxon>
        <taxon>Protacanthopterygii</taxon>
        <taxon>Salmoniformes</taxon>
        <taxon>Salmonidae</taxon>
        <taxon>Salmoninae</taxon>
        <taxon>Salmo</taxon>
    </lineage>
</organism>
<protein>
    <submittedName>
        <fullName evidence="6">MAGUK p55 scaffold protein 4</fullName>
    </submittedName>
</protein>
<dbReference type="InterPro" id="IPR008144">
    <property type="entry name" value="Guanylate_kin-like_dom"/>
</dbReference>
<dbReference type="PROSITE" id="PS51022">
    <property type="entry name" value="L27"/>
    <property type="match status" value="1"/>
</dbReference>
<dbReference type="Proteomes" id="UP000472277">
    <property type="component" value="Chromosome 6"/>
</dbReference>
<evidence type="ECO:0000313" key="7">
    <source>
        <dbReference type="Proteomes" id="UP000472277"/>
    </source>
</evidence>
<dbReference type="GeneTree" id="ENSGT00940000156444"/>
<dbReference type="InterPro" id="IPR036034">
    <property type="entry name" value="PDZ_sf"/>
</dbReference>
<feature type="domain" description="Guanylate kinase-like" evidence="3">
    <location>
        <begin position="294"/>
        <end position="461"/>
    </location>
</feature>
<comment type="similarity">
    <text evidence="1">Belongs to the MAGUK family.</text>
</comment>
<feature type="domain" description="PDZ" evidence="4">
    <location>
        <begin position="80"/>
        <end position="142"/>
    </location>
</feature>
<accession>A0A673WKY0</accession>
<sequence>PGLRQILSDVVEEAKHSINKEISGAELLNSLLNTPWLKSLLKVSLGALTSAHDTVAQKDYDPVLPPIPDNLADDEEAMRLVCLVKNKQQLGATIKRNGITGEIFVARVIHGGLADRSGLLHAGDRITEVNGYSVYGLEPEQVTARSQGTLMFNVVPITDRPVNNQMIVTVCACHGRLQSPAGPGHPLRRGRYGLQQAKKLPSTSACVGLTPSTNLLRRKQKEFWWSQPHQPHTYIKPYDSQCEAVIGIYLTGFRRSLRLCQRQSLSTGSSQHSCHTRCSGSCYSALNNPYEEVHRLVALVGPSGVGVNELRRRLIEINPVTFQGAVPRFCVAFVLNQVSGNGEYKGHFYGTSLDAVKDVLNSGKICVIKVEPHAIQSVRTHELKSYIIYVKPPTAERMKETRKDAQITTNYYVNIPFKVSTLMEIEEAARKMESHYCQFFDYVMVNDRLQDSCVQLLRAVRRAQDEPQWVPANWIRPTEEF</sequence>
<dbReference type="PROSITE" id="PS50106">
    <property type="entry name" value="PDZ"/>
    <property type="match status" value="1"/>
</dbReference>
<dbReference type="Ensembl" id="ENSSTUT00000010047.1">
    <property type="protein sequence ID" value="ENSSTUP00000009407.1"/>
    <property type="gene ID" value="ENSSTUG00000004575.1"/>
</dbReference>
<gene>
    <name evidence="6" type="primary">MPP4</name>
</gene>
<dbReference type="Gene3D" id="2.30.42.10">
    <property type="match status" value="1"/>
</dbReference>
<dbReference type="InterPro" id="IPR004172">
    <property type="entry name" value="L27_dom"/>
</dbReference>
<keyword evidence="7" id="KW-1185">Reference proteome</keyword>
<dbReference type="InterPro" id="IPR008145">
    <property type="entry name" value="GK/Ca_channel_bsu"/>
</dbReference>
<evidence type="ECO:0000259" key="5">
    <source>
        <dbReference type="PROSITE" id="PS51022"/>
    </source>
</evidence>
<dbReference type="PROSITE" id="PS50052">
    <property type="entry name" value="GUANYLATE_KINASE_2"/>
    <property type="match status" value="1"/>
</dbReference>
<name>A0A673WKY0_SALTR</name>
<reference evidence="6" key="2">
    <citation type="submission" date="2025-09" db="UniProtKB">
        <authorList>
            <consortium name="Ensembl"/>
        </authorList>
    </citation>
    <scope>IDENTIFICATION</scope>
</reference>
<dbReference type="InterPro" id="IPR001478">
    <property type="entry name" value="PDZ"/>
</dbReference>
<dbReference type="PANTHER" id="PTHR23122">
    <property type="entry name" value="MEMBRANE-ASSOCIATED GUANYLATE KINASE MAGUK"/>
    <property type="match status" value="1"/>
</dbReference>
<dbReference type="InterPro" id="IPR027417">
    <property type="entry name" value="P-loop_NTPase"/>
</dbReference>
<dbReference type="SMART" id="SM00072">
    <property type="entry name" value="GuKc"/>
    <property type="match status" value="1"/>
</dbReference>
<dbReference type="SUPFAM" id="SSF52540">
    <property type="entry name" value="P-loop containing nucleoside triphosphate hydrolases"/>
    <property type="match status" value="1"/>
</dbReference>
<dbReference type="Gene3D" id="1.10.287.650">
    <property type="entry name" value="L27 domain"/>
    <property type="match status" value="1"/>
</dbReference>
<evidence type="ECO:0000259" key="4">
    <source>
        <dbReference type="PROSITE" id="PS50106"/>
    </source>
</evidence>
<dbReference type="InterPro" id="IPR050716">
    <property type="entry name" value="MAGUK"/>
</dbReference>
<feature type="domain" description="L27" evidence="5">
    <location>
        <begin position="1"/>
        <end position="63"/>
    </location>
</feature>
<evidence type="ECO:0000256" key="2">
    <source>
        <dbReference type="ARBA" id="ARBA00022443"/>
    </source>
</evidence>
<proteinExistence type="inferred from homology"/>
<dbReference type="SMART" id="SM00228">
    <property type="entry name" value="PDZ"/>
    <property type="match status" value="1"/>
</dbReference>
<dbReference type="SUPFAM" id="SSF50156">
    <property type="entry name" value="PDZ domain-like"/>
    <property type="match status" value="1"/>
</dbReference>
<keyword evidence="2" id="KW-0728">SH3 domain</keyword>
<reference evidence="6" key="1">
    <citation type="submission" date="2025-08" db="UniProtKB">
        <authorList>
            <consortium name="Ensembl"/>
        </authorList>
    </citation>
    <scope>IDENTIFICATION</scope>
</reference>
<dbReference type="AlphaFoldDB" id="A0A673WKY0"/>
<dbReference type="Gene3D" id="3.40.50.300">
    <property type="entry name" value="P-loop containing nucleotide triphosphate hydrolases"/>
    <property type="match status" value="1"/>
</dbReference>
<evidence type="ECO:0000313" key="6">
    <source>
        <dbReference type="Ensembl" id="ENSSTUP00000009407.1"/>
    </source>
</evidence>
<dbReference type="OMA" id="NTPWLKS"/>